<sequence>MGGNECIVFNLHVPIEGGQADIVQHQSAQHHGAQVEKMGALVDKLTASRKLGIRSPFLFISFTPAVTVSRPDKLNFAESTRGEMLPKPSYGGVKAMVVSHAKHHFMSLRQVHQALHLFNSC</sequence>
<dbReference type="EMBL" id="CAFBMB010000140">
    <property type="protein sequence ID" value="CAB4908769.1"/>
    <property type="molecule type" value="Genomic_DNA"/>
</dbReference>
<protein>
    <submittedName>
        <fullName evidence="1">Unannotated protein</fullName>
    </submittedName>
</protein>
<accession>A0A6J7GZ83</accession>
<name>A0A6J7GZ83_9ZZZZ</name>
<proteinExistence type="predicted"/>
<evidence type="ECO:0000313" key="1">
    <source>
        <dbReference type="EMBL" id="CAB4908769.1"/>
    </source>
</evidence>
<organism evidence="1">
    <name type="scientific">freshwater metagenome</name>
    <dbReference type="NCBI Taxonomy" id="449393"/>
    <lineage>
        <taxon>unclassified sequences</taxon>
        <taxon>metagenomes</taxon>
        <taxon>ecological metagenomes</taxon>
    </lineage>
</organism>
<reference evidence="1" key="1">
    <citation type="submission" date="2020-05" db="EMBL/GenBank/DDBJ databases">
        <authorList>
            <person name="Chiriac C."/>
            <person name="Salcher M."/>
            <person name="Ghai R."/>
            <person name="Kavagutti S V."/>
        </authorList>
    </citation>
    <scope>NUCLEOTIDE SEQUENCE</scope>
</reference>
<dbReference type="AlphaFoldDB" id="A0A6J7GZ83"/>
<gene>
    <name evidence="1" type="ORF">UFOPK3516_01357</name>
</gene>